<dbReference type="PROSITE" id="PS51085">
    <property type="entry name" value="2FE2S_FER_2"/>
    <property type="match status" value="1"/>
</dbReference>
<accession>A0AAD7UPN8</accession>
<keyword evidence="1" id="KW-0408">Iron</keyword>
<comment type="caution">
    <text evidence="5">The sequence shown here is derived from an EMBL/GenBank/DDBJ whole genome shotgun (WGS) entry which is preliminary data.</text>
</comment>
<keyword evidence="2" id="KW-0411">Iron-sulfur</keyword>
<keyword evidence="3" id="KW-0732">Signal</keyword>
<dbReference type="AlphaFoldDB" id="A0AAD7UPN8"/>
<feature type="signal peptide" evidence="3">
    <location>
        <begin position="1"/>
        <end position="16"/>
    </location>
</feature>
<proteinExistence type="predicted"/>
<evidence type="ECO:0000256" key="3">
    <source>
        <dbReference type="SAM" id="SignalP"/>
    </source>
</evidence>
<keyword evidence="6" id="KW-1185">Reference proteome</keyword>
<evidence type="ECO:0000256" key="1">
    <source>
        <dbReference type="ARBA" id="ARBA00022714"/>
    </source>
</evidence>
<dbReference type="InterPro" id="IPR001041">
    <property type="entry name" value="2Fe-2S_ferredoxin-type"/>
</dbReference>
<reference evidence="5" key="1">
    <citation type="submission" date="2023-01" db="EMBL/GenBank/DDBJ databases">
        <title>Metagenome sequencing of chrysophaentin producing Chrysophaeum taylorii.</title>
        <authorList>
            <person name="Davison J."/>
            <person name="Bewley C."/>
        </authorList>
    </citation>
    <scope>NUCLEOTIDE SEQUENCE</scope>
    <source>
        <strain evidence="5">NIES-1699</strain>
    </source>
</reference>
<dbReference type="EMBL" id="JAQMWT010000028">
    <property type="protein sequence ID" value="KAJ8613492.1"/>
    <property type="molecule type" value="Genomic_DNA"/>
</dbReference>
<name>A0AAD7UPN8_9STRA</name>
<dbReference type="InterPro" id="IPR036010">
    <property type="entry name" value="2Fe-2S_ferredoxin-like_sf"/>
</dbReference>
<dbReference type="Pfam" id="PF00111">
    <property type="entry name" value="Fer2"/>
    <property type="match status" value="1"/>
</dbReference>
<evidence type="ECO:0000313" key="5">
    <source>
        <dbReference type="EMBL" id="KAJ8613492.1"/>
    </source>
</evidence>
<dbReference type="CDD" id="cd00207">
    <property type="entry name" value="fer2"/>
    <property type="match status" value="1"/>
</dbReference>
<dbReference type="Gene3D" id="3.10.20.30">
    <property type="match status" value="1"/>
</dbReference>
<dbReference type="SUPFAM" id="SSF54292">
    <property type="entry name" value="2Fe-2S ferredoxin-like"/>
    <property type="match status" value="1"/>
</dbReference>
<feature type="chain" id="PRO_5042015578" description="2Fe-2S ferredoxin-type domain-containing protein" evidence="3">
    <location>
        <begin position="17"/>
        <end position="246"/>
    </location>
</feature>
<evidence type="ECO:0000256" key="2">
    <source>
        <dbReference type="ARBA" id="ARBA00023014"/>
    </source>
</evidence>
<organism evidence="5 6">
    <name type="scientific">Chrysophaeum taylorii</name>
    <dbReference type="NCBI Taxonomy" id="2483200"/>
    <lineage>
        <taxon>Eukaryota</taxon>
        <taxon>Sar</taxon>
        <taxon>Stramenopiles</taxon>
        <taxon>Ochrophyta</taxon>
        <taxon>Pelagophyceae</taxon>
        <taxon>Pelagomonadales</taxon>
        <taxon>Pelagomonadaceae</taxon>
        <taxon>Chrysophaeum</taxon>
    </lineage>
</organism>
<keyword evidence="1" id="KW-0479">Metal-binding</keyword>
<evidence type="ECO:0000313" key="6">
    <source>
        <dbReference type="Proteomes" id="UP001230188"/>
    </source>
</evidence>
<evidence type="ECO:0000259" key="4">
    <source>
        <dbReference type="PROSITE" id="PS51085"/>
    </source>
</evidence>
<dbReference type="Proteomes" id="UP001230188">
    <property type="component" value="Unassembled WGS sequence"/>
</dbReference>
<sequence length="246" mass="26127">MRKVGSLVLLATQLQGLIFKSGAGVGRVLNGHVVAAIPGGEGYLTVRWETLDGLRVIQGVQSGELLRSALLKRGVSPHNGNAQLINCRGLGTCGTCAVEIDGAVEPSDRNARENLRLSLPPHTNSSHLRLACQCRVVGDVKVKKYAGFWGHRVDGLANAVQARAYLGDLEYALDPSAASIRCGVCGGDEFVACAECSGTGTDVRANRRSLPCVACRGSGFVICRSCFKGDPWDLDQVRARAARRPD</sequence>
<feature type="domain" description="2Fe-2S ferredoxin-type" evidence="4">
    <location>
        <begin position="44"/>
        <end position="148"/>
    </location>
</feature>
<dbReference type="GO" id="GO:0051537">
    <property type="term" value="F:2 iron, 2 sulfur cluster binding"/>
    <property type="evidence" value="ECO:0007669"/>
    <property type="project" value="UniProtKB-KW"/>
</dbReference>
<gene>
    <name evidence="5" type="ORF">CTAYLR_002161</name>
</gene>
<keyword evidence="1" id="KW-0001">2Fe-2S</keyword>
<dbReference type="InterPro" id="IPR012675">
    <property type="entry name" value="Beta-grasp_dom_sf"/>
</dbReference>
<protein>
    <recommendedName>
        <fullName evidence="4">2Fe-2S ferredoxin-type domain-containing protein</fullName>
    </recommendedName>
</protein>